<evidence type="ECO:0000313" key="1">
    <source>
        <dbReference type="EMBL" id="GIY65766.1"/>
    </source>
</evidence>
<name>A0AAV4V627_CAEEX</name>
<sequence length="69" mass="7677">MCGDILGRDIVSTARKQPRTMQTILDLVCILIMQYGNQDNHNGPGLIGLTILDLVCYFLLENGPKDEMP</sequence>
<organism evidence="1 2">
    <name type="scientific">Caerostris extrusa</name>
    <name type="common">Bark spider</name>
    <name type="synonym">Caerostris bankana</name>
    <dbReference type="NCBI Taxonomy" id="172846"/>
    <lineage>
        <taxon>Eukaryota</taxon>
        <taxon>Metazoa</taxon>
        <taxon>Ecdysozoa</taxon>
        <taxon>Arthropoda</taxon>
        <taxon>Chelicerata</taxon>
        <taxon>Arachnida</taxon>
        <taxon>Araneae</taxon>
        <taxon>Araneomorphae</taxon>
        <taxon>Entelegynae</taxon>
        <taxon>Araneoidea</taxon>
        <taxon>Araneidae</taxon>
        <taxon>Caerostris</taxon>
    </lineage>
</organism>
<gene>
    <name evidence="1" type="ORF">CEXT_299811</name>
</gene>
<protein>
    <submittedName>
        <fullName evidence="1">Uncharacterized protein</fullName>
    </submittedName>
</protein>
<keyword evidence="2" id="KW-1185">Reference proteome</keyword>
<comment type="caution">
    <text evidence="1">The sequence shown here is derived from an EMBL/GenBank/DDBJ whole genome shotgun (WGS) entry which is preliminary data.</text>
</comment>
<dbReference type="AlphaFoldDB" id="A0AAV4V627"/>
<accession>A0AAV4V627</accession>
<evidence type="ECO:0000313" key="2">
    <source>
        <dbReference type="Proteomes" id="UP001054945"/>
    </source>
</evidence>
<reference evidence="1 2" key="1">
    <citation type="submission" date="2021-06" db="EMBL/GenBank/DDBJ databases">
        <title>Caerostris extrusa draft genome.</title>
        <authorList>
            <person name="Kono N."/>
            <person name="Arakawa K."/>
        </authorList>
    </citation>
    <scope>NUCLEOTIDE SEQUENCE [LARGE SCALE GENOMIC DNA]</scope>
</reference>
<proteinExistence type="predicted"/>
<dbReference type="Proteomes" id="UP001054945">
    <property type="component" value="Unassembled WGS sequence"/>
</dbReference>
<dbReference type="EMBL" id="BPLR01014026">
    <property type="protein sequence ID" value="GIY65766.1"/>
    <property type="molecule type" value="Genomic_DNA"/>
</dbReference>